<feature type="compositionally biased region" description="Basic residues" evidence="1">
    <location>
        <begin position="71"/>
        <end position="81"/>
    </location>
</feature>
<protein>
    <submittedName>
        <fullName evidence="2">Uncharacterized protein</fullName>
    </submittedName>
</protein>
<dbReference type="AlphaFoldDB" id="A0A1J3JQ49"/>
<evidence type="ECO:0000313" key="2">
    <source>
        <dbReference type="EMBL" id="JAU94228.1"/>
    </source>
</evidence>
<gene>
    <name evidence="2" type="ORF">MP_TR26718_c10_g1_i1_g.78196</name>
</gene>
<feature type="region of interest" description="Disordered" evidence="1">
    <location>
        <begin position="46"/>
        <end position="81"/>
    </location>
</feature>
<sequence length="81" mass="9318">MESLMRGMLDDFQKKMIKQSDEKYDKLATEFFEFKSEVSELKDMLKEALSRGNSGEPSSRSNPVPATSSQQRRKVQNKPTN</sequence>
<organism evidence="2">
    <name type="scientific">Noccaea caerulescens</name>
    <name type="common">Alpine penny-cress</name>
    <name type="synonym">Thlaspi caerulescens</name>
    <dbReference type="NCBI Taxonomy" id="107243"/>
    <lineage>
        <taxon>Eukaryota</taxon>
        <taxon>Viridiplantae</taxon>
        <taxon>Streptophyta</taxon>
        <taxon>Embryophyta</taxon>
        <taxon>Tracheophyta</taxon>
        <taxon>Spermatophyta</taxon>
        <taxon>Magnoliopsida</taxon>
        <taxon>eudicotyledons</taxon>
        <taxon>Gunneridae</taxon>
        <taxon>Pentapetalae</taxon>
        <taxon>rosids</taxon>
        <taxon>malvids</taxon>
        <taxon>Brassicales</taxon>
        <taxon>Brassicaceae</taxon>
        <taxon>Coluteocarpeae</taxon>
        <taxon>Noccaea</taxon>
    </lineage>
</organism>
<reference evidence="2" key="1">
    <citation type="submission" date="2016-07" db="EMBL/GenBank/DDBJ databases">
        <title>De novo transcriptome assembly of four accessions of the metal hyperaccumulator plant Noccaea caerulescens.</title>
        <authorList>
            <person name="Blande D."/>
            <person name="Halimaa P."/>
            <person name="Tervahauta A.I."/>
            <person name="Aarts M.G."/>
            <person name="Karenlampi S.O."/>
        </authorList>
    </citation>
    <scope>NUCLEOTIDE SEQUENCE</scope>
</reference>
<accession>A0A1J3JQ49</accession>
<evidence type="ECO:0000256" key="1">
    <source>
        <dbReference type="SAM" id="MobiDB-lite"/>
    </source>
</evidence>
<name>A0A1J3JQ49_NOCCA</name>
<dbReference type="EMBL" id="GEVM01011710">
    <property type="protein sequence ID" value="JAU94228.1"/>
    <property type="molecule type" value="Transcribed_RNA"/>
</dbReference>
<feature type="compositionally biased region" description="Polar residues" evidence="1">
    <location>
        <begin position="51"/>
        <end position="70"/>
    </location>
</feature>
<proteinExistence type="predicted"/>